<dbReference type="EC" id="2.7.11.1" evidence="1"/>
<organism evidence="1 2">
    <name type="scientific">Streptomyces umbrinus</name>
    <dbReference type="NCBI Taxonomy" id="67370"/>
    <lineage>
        <taxon>Bacteria</taxon>
        <taxon>Bacillati</taxon>
        <taxon>Actinomycetota</taxon>
        <taxon>Actinomycetes</taxon>
        <taxon>Kitasatosporales</taxon>
        <taxon>Streptomycetaceae</taxon>
        <taxon>Streptomyces</taxon>
        <taxon>Streptomyces phaeochromogenes group</taxon>
    </lineage>
</organism>
<dbReference type="PANTHER" id="PTHR46082:SF6">
    <property type="entry name" value="AAA+ ATPASE DOMAIN-CONTAINING PROTEIN-RELATED"/>
    <property type="match status" value="1"/>
</dbReference>
<evidence type="ECO:0000313" key="1">
    <source>
        <dbReference type="EMBL" id="MDQ1023693.1"/>
    </source>
</evidence>
<evidence type="ECO:0000313" key="2">
    <source>
        <dbReference type="Proteomes" id="UP001230328"/>
    </source>
</evidence>
<name>A0ABU0SJM4_9ACTN</name>
<dbReference type="PANTHER" id="PTHR46082">
    <property type="entry name" value="ATP/GTP-BINDING PROTEIN-RELATED"/>
    <property type="match status" value="1"/>
</dbReference>
<dbReference type="RefSeq" id="WP_307518843.1">
    <property type="nucleotide sequence ID" value="NZ_JAUSZI010000002.1"/>
</dbReference>
<keyword evidence="2" id="KW-1185">Reference proteome</keyword>
<dbReference type="Pfam" id="PF13424">
    <property type="entry name" value="TPR_12"/>
    <property type="match status" value="2"/>
</dbReference>
<dbReference type="InterPro" id="IPR053137">
    <property type="entry name" value="NLR-like"/>
</dbReference>
<dbReference type="Proteomes" id="UP001230328">
    <property type="component" value="Unassembled WGS sequence"/>
</dbReference>
<keyword evidence="1" id="KW-0808">Transferase</keyword>
<proteinExistence type="predicted"/>
<accession>A0ABU0SJM4</accession>
<dbReference type="EMBL" id="JAUSZI010000002">
    <property type="protein sequence ID" value="MDQ1023693.1"/>
    <property type="molecule type" value="Genomic_DNA"/>
</dbReference>
<dbReference type="Gene3D" id="1.25.40.10">
    <property type="entry name" value="Tetratricopeptide repeat domain"/>
    <property type="match status" value="2"/>
</dbReference>
<reference evidence="1 2" key="1">
    <citation type="submission" date="2023-07" db="EMBL/GenBank/DDBJ databases">
        <title>Comparative genomics of wheat-associated soil bacteria to identify genetic determinants of phenazine resistance.</title>
        <authorList>
            <person name="Mouncey N."/>
        </authorList>
    </citation>
    <scope>NUCLEOTIDE SEQUENCE [LARGE SCALE GENOMIC DNA]</scope>
    <source>
        <strain evidence="1 2">V2I4</strain>
    </source>
</reference>
<gene>
    <name evidence="1" type="ORF">QF035_001275</name>
</gene>
<dbReference type="SUPFAM" id="SSF48452">
    <property type="entry name" value="TPR-like"/>
    <property type="match status" value="4"/>
</dbReference>
<dbReference type="InterPro" id="IPR011990">
    <property type="entry name" value="TPR-like_helical_dom_sf"/>
</dbReference>
<protein>
    <submittedName>
        <fullName evidence="1">Tetratricopeptide (TPR) repeat protein</fullName>
        <ecNumber evidence="1">2.7.11.1</ecNumber>
    </submittedName>
</protein>
<comment type="caution">
    <text evidence="1">The sequence shown here is derived from an EMBL/GenBank/DDBJ whole genome shotgun (WGS) entry which is preliminary data.</text>
</comment>
<dbReference type="GO" id="GO:0004674">
    <property type="term" value="F:protein serine/threonine kinase activity"/>
    <property type="evidence" value="ECO:0007669"/>
    <property type="project" value="UniProtKB-EC"/>
</dbReference>
<dbReference type="Pfam" id="PF13374">
    <property type="entry name" value="TPR_10"/>
    <property type="match status" value="2"/>
</dbReference>
<sequence length="907" mass="97601">MATPAPEREKEDQQPHGGGVMAWRAGWFASVGAGVVRLVAAVARPVLVAVLGPPGAAVAAPAGAAVASGGQALDRVAARQQALPGLLRISRRGRVPTVADARDPIWLGVHPAPPGGGGAAGLGRVPAFIDRDMMPQVEAALSAGEGFVLLIGESTAGKSRLAYEVMRKHFARYHLIVPDSRESAVPLVDLVVRTRRSVVWLDELDVFLGVGGLTAGHVQRMLGSEDSSVVILATMSAQQHGKFGARSGADNEPGFDVLRSGREVIRLATTVRVDRTWSAAEIARAERHTEDPRIRAAVKGAGRDGHGVAEYLAAAPQLLDEWHNAWSPGTHPRAAALVTAAADARRTGFHQPLPQEVLLRLHEVYLERRGGTALRPEPWEEALTWATEPLHATSSLLLPHDGDRFQAFDYLHHTLDEQVPPPRIPDTVWETLIGHANATGALDIGTTAYQRGDLSHAMAAFEKAGLGRGRLPRQWYATCVGEAGNPARAVELYGELVTESTGELGPDARETLENRNAYARYVGMAGRPAEAADLLRDVVADRARVLGAGHSHTLNSRNNLALFLGESGRIGPALAEFETVLADRTRLLGADHPHTLSTRYGRAYLLGDAGRPAHAARLFESLVADRTRTQGPYHPYTLNNRRHHAHFLGEAGHAAQAAELFEELIQDCLQVLDPDHPDTVAARHGHARFLGESGDPARAAALLTALLADANGDGARDSGTHGSRSPVALVWRRYRAFFTGEAGDPDQAARLLDELLTDSRAVLDDGHPHLFAIRAAHARSTSRRGRPQEAVELYERLVDDCRSALGDDHPHTLAARSGHARGLGAVGRAAEAADLLEILVQDRTRILGDDHPATLGSRNAHARCVGEAGDRARAARLLRQILQDRVRHLGEEHSWTLRTRQELAGFQ</sequence>